<dbReference type="CDD" id="cd00397">
    <property type="entry name" value="DNA_BRE_C"/>
    <property type="match status" value="1"/>
</dbReference>
<dbReference type="InterPro" id="IPR011010">
    <property type="entry name" value="DNA_brk_join_enz"/>
</dbReference>
<dbReference type="HOGENOM" id="CLU_979675_0_0_9"/>
<dbReference type="InterPro" id="IPR050090">
    <property type="entry name" value="Tyrosine_recombinase_XerCD"/>
</dbReference>
<sequence length="284" mass="32065">MNDKYKEILEEAESTLRIKATTTADRYMVTLRTFDDFPTRSTIIAHTNEWLAAGQKGTTIRQKHAAIRWLMKHFPRCFDPVDVQESINYMSEIKTVEPDVSVATPEQAADVILKSDSRTALLVSLLFYHGLRVSDVTKLKVSDFAESGKGIVMGLRDKKTKQIHNYILVDKAENAFRRYVNGQRQDIINGWRNDQRGDSFLFLGVRGHLSVRSVQRLVSDACSKVGYPDLHCHSFRHGCGTAYAKAGASAATIKYALGHKSIASSMRYIHLDEDDLHKVAQNIF</sequence>
<dbReference type="Gene3D" id="1.10.443.10">
    <property type="entry name" value="Intergrase catalytic core"/>
    <property type="match status" value="1"/>
</dbReference>
<evidence type="ECO:0000313" key="6">
    <source>
        <dbReference type="Proteomes" id="UP000007887"/>
    </source>
</evidence>
<keyword evidence="3" id="KW-0233">DNA recombination</keyword>
<dbReference type="GO" id="GO:0015074">
    <property type="term" value="P:DNA integration"/>
    <property type="evidence" value="ECO:0007669"/>
    <property type="project" value="InterPro"/>
</dbReference>
<dbReference type="InterPro" id="IPR002104">
    <property type="entry name" value="Integrase_catalytic"/>
</dbReference>
<keyword evidence="5" id="KW-0614">Plasmid</keyword>
<organism evidence="5 6">
    <name type="scientific">Selenomonas ruminantium subsp. lactilytica (strain NBRC 103574 / TAM6421)</name>
    <dbReference type="NCBI Taxonomy" id="927704"/>
    <lineage>
        <taxon>Bacteria</taxon>
        <taxon>Bacillati</taxon>
        <taxon>Bacillota</taxon>
        <taxon>Negativicutes</taxon>
        <taxon>Selenomonadales</taxon>
        <taxon>Selenomonadaceae</taxon>
        <taxon>Selenomonas</taxon>
    </lineage>
</organism>
<dbReference type="Pfam" id="PF00589">
    <property type="entry name" value="Phage_integrase"/>
    <property type="match status" value="1"/>
</dbReference>
<dbReference type="PROSITE" id="PS51898">
    <property type="entry name" value="TYR_RECOMBINASE"/>
    <property type="match status" value="1"/>
</dbReference>
<dbReference type="GO" id="GO:0003677">
    <property type="term" value="F:DNA binding"/>
    <property type="evidence" value="ECO:0007669"/>
    <property type="project" value="UniProtKB-KW"/>
</dbReference>
<dbReference type="SUPFAM" id="SSF56349">
    <property type="entry name" value="DNA breaking-rejoining enzymes"/>
    <property type="match status" value="1"/>
</dbReference>
<accession>I0GV65</accession>
<reference evidence="5 6" key="1">
    <citation type="submission" date="2011-10" db="EMBL/GenBank/DDBJ databases">
        <title>Whole genome sequence of Selenomonas ruminantium subsp. lactilytica TAM6421.</title>
        <authorList>
            <person name="Oguchi A."/>
            <person name="Ankai A."/>
            <person name="Kaneko J."/>
            <person name="Yamada-Narita S."/>
            <person name="Fukui S."/>
            <person name="Takahashi M."/>
            <person name="Onodera T."/>
            <person name="Kojima S."/>
            <person name="Fushimi T."/>
            <person name="Abe N."/>
            <person name="Kamio Y."/>
            <person name="Yamazaki S."/>
            <person name="Fujita N."/>
        </authorList>
    </citation>
    <scope>NUCLEOTIDE SEQUENCE [LARGE SCALE GENOMIC DNA]</scope>
    <source>
        <strain evidence="6">NBRC 103574 / TAM6421</strain>
        <plasmid evidence="5 6">pSRC4</plasmid>
    </source>
</reference>
<dbReference type="PANTHER" id="PTHR30349">
    <property type="entry name" value="PHAGE INTEGRASE-RELATED"/>
    <property type="match status" value="1"/>
</dbReference>
<proteinExistence type="inferred from homology"/>
<evidence type="ECO:0000259" key="4">
    <source>
        <dbReference type="PROSITE" id="PS51898"/>
    </source>
</evidence>
<dbReference type="EMBL" id="AP012294">
    <property type="protein sequence ID" value="BAL84652.1"/>
    <property type="molecule type" value="Genomic_DNA"/>
</dbReference>
<dbReference type="InterPro" id="IPR013762">
    <property type="entry name" value="Integrase-like_cat_sf"/>
</dbReference>
<dbReference type="AlphaFoldDB" id="I0GV65"/>
<evidence type="ECO:0000256" key="3">
    <source>
        <dbReference type="ARBA" id="ARBA00023172"/>
    </source>
</evidence>
<gene>
    <name evidence="5" type="ordered locus">SELR_pSRC400010</name>
</gene>
<geneLocation type="plasmid" evidence="5 6">
    <name>pSRC4</name>
</geneLocation>
<keyword evidence="2" id="KW-0238">DNA-binding</keyword>
<dbReference type="PANTHER" id="PTHR30349:SF41">
    <property type="entry name" value="INTEGRASE_RECOMBINASE PROTEIN MJ0367-RELATED"/>
    <property type="match status" value="1"/>
</dbReference>
<evidence type="ECO:0000256" key="1">
    <source>
        <dbReference type="ARBA" id="ARBA00008857"/>
    </source>
</evidence>
<protein>
    <submittedName>
        <fullName evidence="5">Putative recombinase</fullName>
    </submittedName>
</protein>
<evidence type="ECO:0000313" key="5">
    <source>
        <dbReference type="EMBL" id="BAL84652.1"/>
    </source>
</evidence>
<dbReference type="KEGG" id="sri:SELR_pSRC400010"/>
<dbReference type="Proteomes" id="UP000007887">
    <property type="component" value="Plasmid pSRC4"/>
</dbReference>
<name>I0GV65_SELRL</name>
<dbReference type="PATRIC" id="fig|927704.6.peg.3414"/>
<evidence type="ECO:0000256" key="2">
    <source>
        <dbReference type="ARBA" id="ARBA00023125"/>
    </source>
</evidence>
<dbReference type="GO" id="GO:0006310">
    <property type="term" value="P:DNA recombination"/>
    <property type="evidence" value="ECO:0007669"/>
    <property type="project" value="UniProtKB-KW"/>
</dbReference>
<comment type="similarity">
    <text evidence="1">Belongs to the 'phage' integrase family.</text>
</comment>
<feature type="domain" description="Tyr recombinase" evidence="4">
    <location>
        <begin position="98"/>
        <end position="281"/>
    </location>
</feature>